<proteinExistence type="predicted"/>
<evidence type="ECO:0000313" key="2">
    <source>
        <dbReference type="Proteomes" id="UP001162164"/>
    </source>
</evidence>
<gene>
    <name evidence="1" type="ORF">NQ317_004196</name>
</gene>
<accession>A0ABQ9JCR3</accession>
<sequence>MKSSHVSVIEESILLLLERFSSLQKIFRIVAYILRFNSNLKNSADRKTGPLSMYDLDEAQRRLTFGRDGVKSIYILFYKGVSELNPLLLYN</sequence>
<evidence type="ECO:0000313" key="1">
    <source>
        <dbReference type="EMBL" id="KAJ8975732.1"/>
    </source>
</evidence>
<comment type="caution">
    <text evidence="1">The sequence shown here is derived from an EMBL/GenBank/DDBJ whole genome shotgun (WGS) entry which is preliminary data.</text>
</comment>
<dbReference type="Proteomes" id="UP001162164">
    <property type="component" value="Unassembled WGS sequence"/>
</dbReference>
<organism evidence="1 2">
    <name type="scientific">Molorchus minor</name>
    <dbReference type="NCBI Taxonomy" id="1323400"/>
    <lineage>
        <taxon>Eukaryota</taxon>
        <taxon>Metazoa</taxon>
        <taxon>Ecdysozoa</taxon>
        <taxon>Arthropoda</taxon>
        <taxon>Hexapoda</taxon>
        <taxon>Insecta</taxon>
        <taxon>Pterygota</taxon>
        <taxon>Neoptera</taxon>
        <taxon>Endopterygota</taxon>
        <taxon>Coleoptera</taxon>
        <taxon>Polyphaga</taxon>
        <taxon>Cucujiformia</taxon>
        <taxon>Chrysomeloidea</taxon>
        <taxon>Cerambycidae</taxon>
        <taxon>Lamiinae</taxon>
        <taxon>Monochamini</taxon>
        <taxon>Molorchus</taxon>
    </lineage>
</organism>
<keyword evidence="2" id="KW-1185">Reference proteome</keyword>
<protein>
    <submittedName>
        <fullName evidence="1">Uncharacterized protein</fullName>
    </submittedName>
</protein>
<dbReference type="EMBL" id="JAPWTJ010000774">
    <property type="protein sequence ID" value="KAJ8975732.1"/>
    <property type="molecule type" value="Genomic_DNA"/>
</dbReference>
<reference evidence="1" key="1">
    <citation type="journal article" date="2023" name="Insect Mol. Biol.">
        <title>Genome sequencing provides insights into the evolution of gene families encoding plant cell wall-degrading enzymes in longhorned beetles.</title>
        <authorList>
            <person name="Shin N.R."/>
            <person name="Okamura Y."/>
            <person name="Kirsch R."/>
            <person name="Pauchet Y."/>
        </authorList>
    </citation>
    <scope>NUCLEOTIDE SEQUENCE</scope>
    <source>
        <strain evidence="1">MMC_N1</strain>
    </source>
</reference>
<name>A0ABQ9JCR3_9CUCU</name>